<dbReference type="CDD" id="cd06171">
    <property type="entry name" value="Sigma70_r4"/>
    <property type="match status" value="1"/>
</dbReference>
<evidence type="ECO:0000256" key="5">
    <source>
        <dbReference type="ARBA" id="ARBA00023163"/>
    </source>
</evidence>
<dbReference type="PANTHER" id="PTHR43133:SF8">
    <property type="entry name" value="RNA POLYMERASE SIGMA FACTOR HI_1459-RELATED"/>
    <property type="match status" value="1"/>
</dbReference>
<keyword evidence="9" id="KW-1185">Reference proteome</keyword>
<dbReference type="Proteomes" id="UP000647017">
    <property type="component" value="Unassembled WGS sequence"/>
</dbReference>
<comment type="caution">
    <text evidence="8">The sequence shown here is derived from an EMBL/GenBank/DDBJ whole genome shotgun (WGS) entry which is preliminary data.</text>
</comment>
<dbReference type="InterPro" id="IPR003314">
    <property type="entry name" value="Mu-type_HTH"/>
</dbReference>
<gene>
    <name evidence="8" type="ORF">Van01_33600</name>
</gene>
<keyword evidence="5" id="KW-0804">Transcription</keyword>
<dbReference type="EMBL" id="BOOZ01000017">
    <property type="protein sequence ID" value="GIJ10146.1"/>
    <property type="molecule type" value="Genomic_DNA"/>
</dbReference>
<feature type="region of interest" description="Disordered" evidence="6">
    <location>
        <begin position="186"/>
        <end position="208"/>
    </location>
</feature>
<dbReference type="InterPro" id="IPR039425">
    <property type="entry name" value="RNA_pol_sigma-70-like"/>
</dbReference>
<dbReference type="Pfam" id="PF08281">
    <property type="entry name" value="Sigma70_r4_2"/>
    <property type="match status" value="1"/>
</dbReference>
<dbReference type="SUPFAM" id="SSF88946">
    <property type="entry name" value="Sigma2 domain of RNA polymerase sigma factors"/>
    <property type="match status" value="1"/>
</dbReference>
<dbReference type="RefSeq" id="WP_204008013.1">
    <property type="nucleotide sequence ID" value="NZ_BOOZ01000017.1"/>
</dbReference>
<reference evidence="8 9" key="1">
    <citation type="submission" date="2021-01" db="EMBL/GenBank/DDBJ databases">
        <title>Whole genome shotgun sequence of Verrucosispora andamanensis NBRC 109075.</title>
        <authorList>
            <person name="Komaki H."/>
            <person name="Tamura T."/>
        </authorList>
    </citation>
    <scope>NUCLEOTIDE SEQUENCE [LARGE SCALE GENOMIC DNA]</scope>
    <source>
        <strain evidence="8 9">NBRC 109075</strain>
    </source>
</reference>
<dbReference type="PROSITE" id="PS00622">
    <property type="entry name" value="HTH_LUXR_1"/>
    <property type="match status" value="1"/>
</dbReference>
<dbReference type="Gene3D" id="1.10.1740.10">
    <property type="match status" value="1"/>
</dbReference>
<protein>
    <recommendedName>
        <fullName evidence="7">HTH Mu-type domain-containing protein</fullName>
    </recommendedName>
</protein>
<evidence type="ECO:0000256" key="6">
    <source>
        <dbReference type="SAM" id="MobiDB-lite"/>
    </source>
</evidence>
<comment type="similarity">
    <text evidence="1">Belongs to the sigma-70 factor family. ECF subfamily.</text>
</comment>
<evidence type="ECO:0000256" key="1">
    <source>
        <dbReference type="ARBA" id="ARBA00010641"/>
    </source>
</evidence>
<dbReference type="InterPro" id="IPR013249">
    <property type="entry name" value="RNA_pol_sigma70_r4_t2"/>
</dbReference>
<proteinExistence type="inferred from homology"/>
<dbReference type="InterPro" id="IPR013325">
    <property type="entry name" value="RNA_pol_sigma_r2"/>
</dbReference>
<dbReference type="Gene3D" id="1.10.10.10">
    <property type="entry name" value="Winged helix-like DNA-binding domain superfamily/Winged helix DNA-binding domain"/>
    <property type="match status" value="1"/>
</dbReference>
<evidence type="ECO:0000259" key="7">
    <source>
        <dbReference type="PROSITE" id="PS51702"/>
    </source>
</evidence>
<dbReference type="InterPro" id="IPR013324">
    <property type="entry name" value="RNA_pol_sigma_r3/r4-like"/>
</dbReference>
<keyword evidence="2" id="KW-0805">Transcription regulation</keyword>
<name>A0ABQ4HXA6_9ACTN</name>
<keyword evidence="4" id="KW-0238">DNA-binding</keyword>
<organism evidence="8 9">
    <name type="scientific">Micromonospora andamanensis</name>
    <dbReference type="NCBI Taxonomy" id="1287068"/>
    <lineage>
        <taxon>Bacteria</taxon>
        <taxon>Bacillati</taxon>
        <taxon>Actinomycetota</taxon>
        <taxon>Actinomycetes</taxon>
        <taxon>Micromonosporales</taxon>
        <taxon>Micromonosporaceae</taxon>
        <taxon>Micromonospora</taxon>
    </lineage>
</organism>
<dbReference type="PROSITE" id="PS51702">
    <property type="entry name" value="HTH_MU"/>
    <property type="match status" value="1"/>
</dbReference>
<evidence type="ECO:0000256" key="4">
    <source>
        <dbReference type="ARBA" id="ARBA00023125"/>
    </source>
</evidence>
<dbReference type="SUPFAM" id="SSF88659">
    <property type="entry name" value="Sigma3 and sigma4 domains of RNA polymerase sigma factors"/>
    <property type="match status" value="1"/>
</dbReference>
<dbReference type="InterPro" id="IPR000792">
    <property type="entry name" value="Tscrpt_reg_LuxR_C"/>
</dbReference>
<keyword evidence="3" id="KW-0731">Sigma factor</keyword>
<dbReference type="InterPro" id="IPR036388">
    <property type="entry name" value="WH-like_DNA-bd_sf"/>
</dbReference>
<dbReference type="PANTHER" id="PTHR43133">
    <property type="entry name" value="RNA POLYMERASE ECF-TYPE SIGMA FACTO"/>
    <property type="match status" value="1"/>
</dbReference>
<feature type="region of interest" description="Disordered" evidence="6">
    <location>
        <begin position="1"/>
        <end position="32"/>
    </location>
</feature>
<feature type="compositionally biased region" description="Basic and acidic residues" evidence="6">
    <location>
        <begin position="18"/>
        <end position="32"/>
    </location>
</feature>
<feature type="domain" description="HTH Mu-type" evidence="7">
    <location>
        <begin position="152"/>
        <end position="208"/>
    </location>
</feature>
<accession>A0ABQ4HXA6</accession>
<sequence length="208" mass="23435">MTGVEGTAALTPEPADQEATRKAEAARRKAEDDQQFAAFVEASYHQVERALSAKCRDRGLVEDALNEAYLFGQIKWSTLRDHVNPAAWVVTTARYKIMKAEQSRRRETAVAPDELPPSTPQPDIADVWTAQEALRTWLHQLPRRHAEVFQMDHDGFSTQEIAHILGLTKSSVRWYRAAAKKRLRELAEEAGYTDSEGRRRPGGSHGSR</sequence>
<evidence type="ECO:0000256" key="2">
    <source>
        <dbReference type="ARBA" id="ARBA00023015"/>
    </source>
</evidence>
<evidence type="ECO:0000313" key="9">
    <source>
        <dbReference type="Proteomes" id="UP000647017"/>
    </source>
</evidence>
<evidence type="ECO:0000256" key="3">
    <source>
        <dbReference type="ARBA" id="ARBA00023082"/>
    </source>
</evidence>
<evidence type="ECO:0000313" key="8">
    <source>
        <dbReference type="EMBL" id="GIJ10146.1"/>
    </source>
</evidence>